<gene>
    <name evidence="1" type="ORF">ACFQ5P_10045</name>
</gene>
<dbReference type="Proteomes" id="UP001597302">
    <property type="component" value="Unassembled WGS sequence"/>
</dbReference>
<name>A0ABW4DV90_9RHOB</name>
<keyword evidence="2" id="KW-1185">Reference proteome</keyword>
<protein>
    <submittedName>
        <fullName evidence="1">Uncharacterized protein</fullName>
    </submittedName>
</protein>
<dbReference type="RefSeq" id="WP_131572938.1">
    <property type="nucleotide sequence ID" value="NZ_CBCSAJ010000004.1"/>
</dbReference>
<accession>A0ABW4DV90</accession>
<evidence type="ECO:0000313" key="1">
    <source>
        <dbReference type="EMBL" id="MFD1481637.1"/>
    </source>
</evidence>
<proteinExistence type="predicted"/>
<reference evidence="2" key="1">
    <citation type="journal article" date="2019" name="Int. J. Syst. Evol. Microbiol.">
        <title>The Global Catalogue of Microorganisms (GCM) 10K type strain sequencing project: providing services to taxonomists for standard genome sequencing and annotation.</title>
        <authorList>
            <consortium name="The Broad Institute Genomics Platform"/>
            <consortium name="The Broad Institute Genome Sequencing Center for Infectious Disease"/>
            <person name="Wu L."/>
            <person name="Ma J."/>
        </authorList>
    </citation>
    <scope>NUCLEOTIDE SEQUENCE [LARGE SCALE GENOMIC DNA]</scope>
    <source>
        <strain evidence="2">CCM 8875</strain>
    </source>
</reference>
<sequence length="104" mass="10893">MNDMLSVLKPLANAAWNAVSAAKQADDPRSGRIKELAFAADALLLDQPAPRDTLAWAERAAHDARVARAVAILEAAEREDKNGSPNSVSYVAAAALDALKGPST</sequence>
<dbReference type="EMBL" id="JBHTOQ010000022">
    <property type="protein sequence ID" value="MFD1481637.1"/>
    <property type="molecule type" value="Genomic_DNA"/>
</dbReference>
<comment type="caution">
    <text evidence="1">The sequence shown here is derived from an EMBL/GenBank/DDBJ whole genome shotgun (WGS) entry which is preliminary data.</text>
</comment>
<evidence type="ECO:0000313" key="2">
    <source>
        <dbReference type="Proteomes" id="UP001597302"/>
    </source>
</evidence>
<organism evidence="1 2">
    <name type="scientific">Paracoccus nototheniae</name>
    <dbReference type="NCBI Taxonomy" id="2489002"/>
    <lineage>
        <taxon>Bacteria</taxon>
        <taxon>Pseudomonadati</taxon>
        <taxon>Pseudomonadota</taxon>
        <taxon>Alphaproteobacteria</taxon>
        <taxon>Rhodobacterales</taxon>
        <taxon>Paracoccaceae</taxon>
        <taxon>Paracoccus</taxon>
    </lineage>
</organism>